<evidence type="ECO:0000256" key="1">
    <source>
        <dbReference type="SAM" id="Phobius"/>
    </source>
</evidence>
<keyword evidence="3" id="KW-1185">Reference proteome</keyword>
<protein>
    <submittedName>
        <fullName evidence="2">Uncharacterized protein</fullName>
    </submittedName>
</protein>
<accession>A0ABV1UEE1</accession>
<name>A0ABV1UEE1_9ACTN</name>
<sequence length="61" mass="6845">MEFFLMLWALIMALASGVLLVSYGGPSIELAKALVVLAGLIALIMLIERLTTGHWWRWSRD</sequence>
<evidence type="ECO:0000313" key="2">
    <source>
        <dbReference type="EMBL" id="MER6432076.1"/>
    </source>
</evidence>
<keyword evidence="1" id="KW-0812">Transmembrane</keyword>
<comment type="caution">
    <text evidence="2">The sequence shown here is derived from an EMBL/GenBank/DDBJ whole genome shotgun (WGS) entry which is preliminary data.</text>
</comment>
<reference evidence="2 3" key="1">
    <citation type="submission" date="2024-06" db="EMBL/GenBank/DDBJ databases">
        <title>The Natural Products Discovery Center: Release of the First 8490 Sequenced Strains for Exploring Actinobacteria Biosynthetic Diversity.</title>
        <authorList>
            <person name="Kalkreuter E."/>
            <person name="Kautsar S.A."/>
            <person name="Yang D."/>
            <person name="Bader C.D."/>
            <person name="Teijaro C.N."/>
            <person name="Fluegel L."/>
            <person name="Davis C.M."/>
            <person name="Simpson J.R."/>
            <person name="Lauterbach L."/>
            <person name="Steele A.D."/>
            <person name="Gui C."/>
            <person name="Meng S."/>
            <person name="Li G."/>
            <person name="Viehrig K."/>
            <person name="Ye F."/>
            <person name="Su P."/>
            <person name="Kiefer A.F."/>
            <person name="Nichols A."/>
            <person name="Cepeda A.J."/>
            <person name="Yan W."/>
            <person name="Fan B."/>
            <person name="Jiang Y."/>
            <person name="Adhikari A."/>
            <person name="Zheng C.-J."/>
            <person name="Schuster L."/>
            <person name="Cowan T.M."/>
            <person name="Smanski M.J."/>
            <person name="Chevrette M.G."/>
            <person name="De Carvalho L.P.S."/>
            <person name="Shen B."/>
        </authorList>
    </citation>
    <scope>NUCLEOTIDE SEQUENCE [LARGE SCALE GENOMIC DNA]</scope>
    <source>
        <strain evidence="2 3">NPDC001166</strain>
    </source>
</reference>
<feature type="transmembrane region" description="Helical" evidence="1">
    <location>
        <begin position="30"/>
        <end position="47"/>
    </location>
</feature>
<evidence type="ECO:0000313" key="3">
    <source>
        <dbReference type="Proteomes" id="UP001470023"/>
    </source>
</evidence>
<proteinExistence type="predicted"/>
<keyword evidence="1" id="KW-1133">Transmembrane helix</keyword>
<dbReference type="Proteomes" id="UP001470023">
    <property type="component" value="Unassembled WGS sequence"/>
</dbReference>
<organism evidence="2 3">
    <name type="scientific">Streptomyces sp. 900105245</name>
    <dbReference type="NCBI Taxonomy" id="3154379"/>
    <lineage>
        <taxon>Bacteria</taxon>
        <taxon>Bacillati</taxon>
        <taxon>Actinomycetota</taxon>
        <taxon>Actinomycetes</taxon>
        <taxon>Kitasatosporales</taxon>
        <taxon>Streptomycetaceae</taxon>
        <taxon>Streptomyces</taxon>
    </lineage>
</organism>
<dbReference type="EMBL" id="JBEPAZ010000037">
    <property type="protein sequence ID" value="MER6432076.1"/>
    <property type="molecule type" value="Genomic_DNA"/>
</dbReference>
<gene>
    <name evidence="2" type="ORF">ABT272_30775</name>
</gene>
<keyword evidence="1" id="KW-0472">Membrane</keyword>
<dbReference type="RefSeq" id="WP_352064917.1">
    <property type="nucleotide sequence ID" value="NZ_JBEPAZ010000037.1"/>
</dbReference>